<feature type="transmembrane region" description="Helical" evidence="7">
    <location>
        <begin position="328"/>
        <end position="355"/>
    </location>
</feature>
<dbReference type="EMBL" id="JANTYZ010000014">
    <property type="protein sequence ID" value="MCS3866525.1"/>
    <property type="molecule type" value="Genomic_DNA"/>
</dbReference>
<evidence type="ECO:0000259" key="8">
    <source>
        <dbReference type="Pfam" id="PF02687"/>
    </source>
</evidence>
<evidence type="ECO:0000256" key="1">
    <source>
        <dbReference type="ARBA" id="ARBA00004651"/>
    </source>
</evidence>
<feature type="domain" description="MacB-like periplasmic core" evidence="9">
    <location>
        <begin position="25"/>
        <end position="253"/>
    </location>
</feature>
<comment type="similarity">
    <text evidence="2">Belongs to the ABC-4 integral membrane protein family. LolC/E subfamily.</text>
</comment>
<comment type="caution">
    <text evidence="10">The sequence shown here is derived from an EMBL/GenBank/DDBJ whole genome shotgun (WGS) entry which is preliminary data.</text>
</comment>
<name>A0A9X2U465_9BACT</name>
<evidence type="ECO:0000256" key="3">
    <source>
        <dbReference type="ARBA" id="ARBA00022475"/>
    </source>
</evidence>
<keyword evidence="6 7" id="KW-0472">Membrane</keyword>
<dbReference type="InterPro" id="IPR003838">
    <property type="entry name" value="ABC3_permease_C"/>
</dbReference>
<dbReference type="GO" id="GO:0044874">
    <property type="term" value="P:lipoprotein localization to outer membrane"/>
    <property type="evidence" value="ECO:0007669"/>
    <property type="project" value="TreeGrafter"/>
</dbReference>
<evidence type="ECO:0000256" key="7">
    <source>
        <dbReference type="SAM" id="Phobius"/>
    </source>
</evidence>
<evidence type="ECO:0000256" key="4">
    <source>
        <dbReference type="ARBA" id="ARBA00022692"/>
    </source>
</evidence>
<proteinExistence type="inferred from homology"/>
<evidence type="ECO:0000313" key="10">
    <source>
        <dbReference type="EMBL" id="MCS3866525.1"/>
    </source>
</evidence>
<evidence type="ECO:0000259" key="9">
    <source>
        <dbReference type="Pfam" id="PF12704"/>
    </source>
</evidence>
<reference evidence="10" key="1">
    <citation type="submission" date="2022-08" db="EMBL/GenBank/DDBJ databases">
        <title>Genomic Encyclopedia of Type Strains, Phase V (KMG-V): Genome sequencing to study the core and pangenomes of soil and plant-associated prokaryotes.</title>
        <authorList>
            <person name="Whitman W."/>
        </authorList>
    </citation>
    <scope>NUCLEOTIDE SEQUENCE</scope>
    <source>
        <strain evidence="10">SP2016B</strain>
    </source>
</reference>
<evidence type="ECO:0000313" key="11">
    <source>
        <dbReference type="Proteomes" id="UP001155034"/>
    </source>
</evidence>
<evidence type="ECO:0000256" key="2">
    <source>
        <dbReference type="ARBA" id="ARBA00005236"/>
    </source>
</evidence>
<dbReference type="AlphaFoldDB" id="A0A9X2U465"/>
<dbReference type="InterPro" id="IPR025857">
    <property type="entry name" value="MacB_PCD"/>
</dbReference>
<dbReference type="Pfam" id="PF12704">
    <property type="entry name" value="MacB_PCD"/>
    <property type="match status" value="1"/>
</dbReference>
<feature type="domain" description="ABC3 transporter permease C-terminal" evidence="8">
    <location>
        <begin position="285"/>
        <end position="411"/>
    </location>
</feature>
<keyword evidence="4 7" id="KW-0812">Transmembrane</keyword>
<feature type="transmembrane region" description="Helical" evidence="7">
    <location>
        <begin position="384"/>
        <end position="404"/>
    </location>
</feature>
<dbReference type="PANTHER" id="PTHR30489">
    <property type="entry name" value="LIPOPROTEIN-RELEASING SYSTEM TRANSMEMBRANE PROTEIN LOLE"/>
    <property type="match status" value="1"/>
</dbReference>
<keyword evidence="5 7" id="KW-1133">Transmembrane helix</keyword>
<dbReference type="PANTHER" id="PTHR30489:SF0">
    <property type="entry name" value="LIPOPROTEIN-RELEASING SYSTEM TRANSMEMBRANE PROTEIN LOLE"/>
    <property type="match status" value="1"/>
</dbReference>
<keyword evidence="10" id="KW-0449">Lipoprotein</keyword>
<dbReference type="GO" id="GO:0098797">
    <property type="term" value="C:plasma membrane protein complex"/>
    <property type="evidence" value="ECO:0007669"/>
    <property type="project" value="TreeGrafter"/>
</dbReference>
<organism evidence="10 11">
    <name type="scientific">Salinibacter ruber</name>
    <dbReference type="NCBI Taxonomy" id="146919"/>
    <lineage>
        <taxon>Bacteria</taxon>
        <taxon>Pseudomonadati</taxon>
        <taxon>Rhodothermota</taxon>
        <taxon>Rhodothermia</taxon>
        <taxon>Rhodothermales</taxon>
        <taxon>Salinibacteraceae</taxon>
        <taxon>Salinibacter</taxon>
    </lineage>
</organism>
<gene>
    <name evidence="10" type="ORF">GGP82_003099</name>
</gene>
<feature type="transmembrane region" description="Helical" evidence="7">
    <location>
        <begin position="281"/>
        <end position="307"/>
    </location>
</feature>
<evidence type="ECO:0000256" key="6">
    <source>
        <dbReference type="ARBA" id="ARBA00023136"/>
    </source>
</evidence>
<dbReference type="InterPro" id="IPR051447">
    <property type="entry name" value="Lipoprotein-release_system"/>
</dbReference>
<accession>A0A9X2U465</accession>
<dbReference type="Proteomes" id="UP001155034">
    <property type="component" value="Unassembled WGS sequence"/>
</dbReference>
<dbReference type="RefSeq" id="WP_118829752.1">
    <property type="nucleotide sequence ID" value="NZ_CP030364.1"/>
</dbReference>
<feature type="transmembrane region" description="Helical" evidence="7">
    <location>
        <begin position="20"/>
        <end position="46"/>
    </location>
</feature>
<comment type="subcellular location">
    <subcellularLocation>
        <location evidence="1">Cell membrane</location>
        <topology evidence="1">Multi-pass membrane protein</topology>
    </subcellularLocation>
</comment>
<sequence>MDYRFQIARRYLASRREVSLISIITGISTVGVTLGVASLIVVLSVMNGFYDVVRDVLVSLDPHVRVVSAQGEGVANVDSLLRVARETRHVTAAAPYVEGKALLMSDNTGDANRVVRVRGVEASMMEGAAPTMAMGRFDLSRNVDGVPGVVLNQRLGQRAGLVPAGRAQSSTAVGLLSAPAVERTLTNIFGSPPVRRFEVRGLFQSQGTSQGQRVFVSLAEAQQLFRTEGRVTGVELRLDNLERAAGVKAALQRKLGTDRYTVQTWYDLQRSLYDVMQLEKWGASAILGLIVIVAAFNIVGSLTMVVIEKRADVGALQAMGVSRGDVRRIFLLEGALIGALGTGLGLVLGLGLAFLQQHYGLVPMAQAESFLIDAYPVSVQALDVVLIAVVSFGLCVLAALYPAVRAAAIEPARAVHLDG</sequence>
<protein>
    <submittedName>
        <fullName evidence="10">Lipoprotein-releasing system permease protein</fullName>
    </submittedName>
</protein>
<dbReference type="Pfam" id="PF02687">
    <property type="entry name" value="FtsX"/>
    <property type="match status" value="1"/>
</dbReference>
<keyword evidence="3" id="KW-1003">Cell membrane</keyword>
<evidence type="ECO:0000256" key="5">
    <source>
        <dbReference type="ARBA" id="ARBA00022989"/>
    </source>
</evidence>